<evidence type="ECO:0000313" key="1">
    <source>
        <dbReference type="EMBL" id="OJA16712.1"/>
    </source>
</evidence>
<evidence type="ECO:0000313" key="2">
    <source>
        <dbReference type="Proteomes" id="UP000183567"/>
    </source>
</evidence>
<protein>
    <submittedName>
        <fullName evidence="1">Uncharacterized protein</fullName>
    </submittedName>
</protein>
<keyword evidence="2" id="KW-1185">Reference proteome</keyword>
<name>A0A1J8QTD9_9AGAM</name>
<dbReference type="Proteomes" id="UP000183567">
    <property type="component" value="Unassembled WGS sequence"/>
</dbReference>
<dbReference type="AlphaFoldDB" id="A0A1J8QTD9"/>
<dbReference type="EMBL" id="LVVM01002411">
    <property type="protein sequence ID" value="OJA16712.1"/>
    <property type="molecule type" value="Genomic_DNA"/>
</dbReference>
<comment type="caution">
    <text evidence="1">The sequence shown here is derived from an EMBL/GenBank/DDBJ whole genome shotgun (WGS) entry which is preliminary data.</text>
</comment>
<reference evidence="1 2" key="1">
    <citation type="submission" date="2016-03" db="EMBL/GenBank/DDBJ databases">
        <title>Comparative genomics of the ectomycorrhizal sister species Rhizopogon vinicolor and Rhizopogon vesiculosus (Basidiomycota: Boletales) reveals a divergence of the mating type B locus.</title>
        <authorList>
            <person name="Mujic A.B."/>
            <person name="Kuo A."/>
            <person name="Tritt A."/>
            <person name="Lipzen A."/>
            <person name="Chen C."/>
            <person name="Johnson J."/>
            <person name="Sharma A."/>
            <person name="Barry K."/>
            <person name="Grigoriev I.V."/>
            <person name="Spatafora J.W."/>
        </authorList>
    </citation>
    <scope>NUCLEOTIDE SEQUENCE [LARGE SCALE GENOMIC DNA]</scope>
    <source>
        <strain evidence="1 2">AM-OR11-056</strain>
    </source>
</reference>
<organism evidence="1 2">
    <name type="scientific">Rhizopogon vesiculosus</name>
    <dbReference type="NCBI Taxonomy" id="180088"/>
    <lineage>
        <taxon>Eukaryota</taxon>
        <taxon>Fungi</taxon>
        <taxon>Dikarya</taxon>
        <taxon>Basidiomycota</taxon>
        <taxon>Agaricomycotina</taxon>
        <taxon>Agaricomycetes</taxon>
        <taxon>Agaricomycetidae</taxon>
        <taxon>Boletales</taxon>
        <taxon>Suillineae</taxon>
        <taxon>Rhizopogonaceae</taxon>
        <taxon>Rhizopogon</taxon>
    </lineage>
</organism>
<proteinExistence type="predicted"/>
<accession>A0A1J8QTD9</accession>
<gene>
    <name evidence="1" type="ORF">AZE42_06882</name>
</gene>
<sequence length="33" mass="3783">MILLNHLVLLQYTISPILPNVFTRPRSAMYGIP</sequence>